<keyword evidence="6 8" id="KW-1133">Transmembrane helix</keyword>
<keyword evidence="5 8" id="KW-0812">Transmembrane</keyword>
<evidence type="ECO:0000313" key="10">
    <source>
        <dbReference type="Proteomes" id="UP000238196"/>
    </source>
</evidence>
<evidence type="ECO:0000256" key="2">
    <source>
        <dbReference type="ARBA" id="ARBA00010735"/>
    </source>
</evidence>
<reference evidence="9 10" key="1">
    <citation type="submission" date="2018-02" db="EMBL/GenBank/DDBJ databases">
        <title>novel marine gammaproteobacteria from coastal saline agro ecosystem.</title>
        <authorList>
            <person name="Krishnan R."/>
            <person name="Ramesh Kumar N."/>
        </authorList>
    </citation>
    <scope>NUCLEOTIDE SEQUENCE [LARGE SCALE GENOMIC DNA]</scope>
    <source>
        <strain evidence="9 10">228</strain>
    </source>
</reference>
<comment type="similarity">
    <text evidence="2">Belongs to the AzlC family.</text>
</comment>
<dbReference type="OrthoDB" id="3177005at2"/>
<dbReference type="AlphaFoldDB" id="A0A2S5KMS6"/>
<name>A0A2S5KMS6_9PROT</name>
<protein>
    <submittedName>
        <fullName evidence="9">Branched-chain amino acid permease</fullName>
    </submittedName>
</protein>
<evidence type="ECO:0000256" key="7">
    <source>
        <dbReference type="ARBA" id="ARBA00023136"/>
    </source>
</evidence>
<feature type="transmembrane region" description="Helical" evidence="8">
    <location>
        <begin position="16"/>
        <end position="36"/>
    </location>
</feature>
<dbReference type="InterPro" id="IPR011606">
    <property type="entry name" value="Brnchd-chn_aa_trnsp_permease"/>
</dbReference>
<dbReference type="GO" id="GO:0005886">
    <property type="term" value="C:plasma membrane"/>
    <property type="evidence" value="ECO:0007669"/>
    <property type="project" value="UniProtKB-SubCell"/>
</dbReference>
<dbReference type="PANTHER" id="PTHR34979:SF1">
    <property type="entry name" value="INNER MEMBRANE PROTEIN YGAZ"/>
    <property type="match status" value="1"/>
</dbReference>
<evidence type="ECO:0000256" key="4">
    <source>
        <dbReference type="ARBA" id="ARBA00022475"/>
    </source>
</evidence>
<feature type="transmembrane region" description="Helical" evidence="8">
    <location>
        <begin position="42"/>
        <end position="62"/>
    </location>
</feature>
<evidence type="ECO:0000256" key="5">
    <source>
        <dbReference type="ARBA" id="ARBA00022692"/>
    </source>
</evidence>
<feature type="transmembrane region" description="Helical" evidence="8">
    <location>
        <begin position="69"/>
        <end position="90"/>
    </location>
</feature>
<comment type="subcellular location">
    <subcellularLocation>
        <location evidence="1">Cell membrane</location>
        <topology evidence="1">Multi-pass membrane protein</topology>
    </subcellularLocation>
</comment>
<evidence type="ECO:0000256" key="1">
    <source>
        <dbReference type="ARBA" id="ARBA00004651"/>
    </source>
</evidence>
<dbReference type="Pfam" id="PF03591">
    <property type="entry name" value="AzlC"/>
    <property type="match status" value="1"/>
</dbReference>
<evidence type="ECO:0000313" key="9">
    <source>
        <dbReference type="EMBL" id="PPC75839.1"/>
    </source>
</evidence>
<feature type="transmembrane region" description="Helical" evidence="8">
    <location>
        <begin position="163"/>
        <end position="180"/>
    </location>
</feature>
<evidence type="ECO:0000256" key="8">
    <source>
        <dbReference type="SAM" id="Phobius"/>
    </source>
</evidence>
<dbReference type="Proteomes" id="UP000238196">
    <property type="component" value="Unassembled WGS sequence"/>
</dbReference>
<organism evidence="9 10">
    <name type="scientific">Proteobacteria bacterium 228</name>
    <dbReference type="NCBI Taxonomy" id="2083153"/>
    <lineage>
        <taxon>Bacteria</taxon>
        <taxon>Pseudomonadati</taxon>
        <taxon>Pseudomonadota</taxon>
    </lineage>
</organism>
<comment type="caution">
    <text evidence="9">The sequence shown here is derived from an EMBL/GenBank/DDBJ whole genome shotgun (WGS) entry which is preliminary data.</text>
</comment>
<feature type="transmembrane region" description="Helical" evidence="8">
    <location>
        <begin position="187"/>
        <end position="205"/>
    </location>
</feature>
<evidence type="ECO:0000256" key="6">
    <source>
        <dbReference type="ARBA" id="ARBA00022989"/>
    </source>
</evidence>
<keyword evidence="4" id="KW-1003">Cell membrane</keyword>
<feature type="transmembrane region" description="Helical" evidence="8">
    <location>
        <begin position="133"/>
        <end position="157"/>
    </location>
</feature>
<keyword evidence="3" id="KW-0813">Transport</keyword>
<sequence length="233" mass="24709">MQRTTAKAAFFDGVRTLLPLTPGVLPFGLVTGLAAVDMGYSPGTTLGMTLLFFAGSAQMAAFQLLKNDAYALVILLTTIVINLRFVMYSASLAPHLHHLPRSLRWSLSYLLSDQAYALSIVRLSSAEQDGSGHWFLAGTALSMWLCWVLSVMVGVFVGAGIPQTWSLEFAIPLSFLALLVPAIRNSASLSAATVAGIIAILAAGMPYNLGLLLASCCGIMTGLTVESLQRRAA</sequence>
<evidence type="ECO:0000256" key="3">
    <source>
        <dbReference type="ARBA" id="ARBA00022448"/>
    </source>
</evidence>
<dbReference type="EMBL" id="PRLP01000065">
    <property type="protein sequence ID" value="PPC75839.1"/>
    <property type="molecule type" value="Genomic_DNA"/>
</dbReference>
<proteinExistence type="inferred from homology"/>
<dbReference type="PANTHER" id="PTHR34979">
    <property type="entry name" value="INNER MEMBRANE PROTEIN YGAZ"/>
    <property type="match status" value="1"/>
</dbReference>
<gene>
    <name evidence="9" type="ORF">C4K68_18275</name>
</gene>
<keyword evidence="7 8" id="KW-0472">Membrane</keyword>
<accession>A0A2S5KMS6</accession>
<dbReference type="GO" id="GO:1903785">
    <property type="term" value="P:L-valine transmembrane transport"/>
    <property type="evidence" value="ECO:0007669"/>
    <property type="project" value="TreeGrafter"/>
</dbReference>